<sequence>MNLEESIKLTVENKLKDGSIEKMVSDYVEKGISESLKELFGWSGDARKVIEGQIKSAMVPYLENYDYSQYIVKLDSVLSDVLNKVTGDNRKLLSNFKELMATDVEMREVKISDVFKKWCEYVSKNVETDELEVTYDDGPSYESVEVSYEFEETEERSWLKQEKGRIIFECEHDEKMNVCIDVYRWDDIHKKNQWSFSVDDNCNLNSLRHIDEFKLYLMALKQANVYIEIDKTYDNENVYPEKEPEAYYE</sequence>
<protein>
    <submittedName>
        <fullName evidence="1">Uncharacterized protein</fullName>
    </submittedName>
</protein>
<dbReference type="AlphaFoldDB" id="A0A0B5QD18"/>
<dbReference type="OrthoDB" id="2596212at2"/>
<dbReference type="RefSeq" id="WP_041896128.1">
    <property type="nucleotide sequence ID" value="NZ_CP010086.2"/>
</dbReference>
<reference evidence="2" key="1">
    <citation type="submission" date="2014-12" db="EMBL/GenBank/DDBJ databases">
        <title>Genome sequence of Clostridium beijerinckii strain 59B.</title>
        <authorList>
            <person name="Little G.T."/>
            <person name="Minton N.P."/>
        </authorList>
    </citation>
    <scope>NUCLEOTIDE SEQUENCE [LARGE SCALE GENOMIC DNA]</scope>
    <source>
        <strain evidence="2">59B</strain>
    </source>
</reference>
<gene>
    <name evidence="1" type="ORF">LF65_02254</name>
</gene>
<dbReference type="KEGG" id="cbei:LF65_02254"/>
<proteinExistence type="predicted"/>
<evidence type="ECO:0000313" key="1">
    <source>
        <dbReference type="EMBL" id="AJG98840.1"/>
    </source>
</evidence>
<dbReference type="Proteomes" id="UP000031866">
    <property type="component" value="Chromosome"/>
</dbReference>
<name>A0A0B5QD18_CLOBE</name>
<organism evidence="1 2">
    <name type="scientific">Clostridium beijerinckii</name>
    <name type="common">Clostridium MP</name>
    <dbReference type="NCBI Taxonomy" id="1520"/>
    <lineage>
        <taxon>Bacteria</taxon>
        <taxon>Bacillati</taxon>
        <taxon>Bacillota</taxon>
        <taxon>Clostridia</taxon>
        <taxon>Eubacteriales</taxon>
        <taxon>Clostridiaceae</taxon>
        <taxon>Clostridium</taxon>
    </lineage>
</organism>
<dbReference type="STRING" id="1520.LF65_02254"/>
<dbReference type="EMBL" id="CP010086">
    <property type="protein sequence ID" value="AJG98840.1"/>
    <property type="molecule type" value="Genomic_DNA"/>
</dbReference>
<evidence type="ECO:0000313" key="2">
    <source>
        <dbReference type="Proteomes" id="UP000031866"/>
    </source>
</evidence>
<accession>A0A0B5QD18</accession>